<organism evidence="1 2">
    <name type="scientific">Panagrolaimus sp. PS1159</name>
    <dbReference type="NCBI Taxonomy" id="55785"/>
    <lineage>
        <taxon>Eukaryota</taxon>
        <taxon>Metazoa</taxon>
        <taxon>Ecdysozoa</taxon>
        <taxon>Nematoda</taxon>
        <taxon>Chromadorea</taxon>
        <taxon>Rhabditida</taxon>
        <taxon>Tylenchina</taxon>
        <taxon>Panagrolaimomorpha</taxon>
        <taxon>Panagrolaimoidea</taxon>
        <taxon>Panagrolaimidae</taxon>
        <taxon>Panagrolaimus</taxon>
    </lineage>
</organism>
<dbReference type="Proteomes" id="UP000887580">
    <property type="component" value="Unplaced"/>
</dbReference>
<evidence type="ECO:0000313" key="1">
    <source>
        <dbReference type="Proteomes" id="UP000887580"/>
    </source>
</evidence>
<evidence type="ECO:0000313" key="2">
    <source>
        <dbReference type="WBParaSite" id="PS1159_v2.g4176.t1"/>
    </source>
</evidence>
<accession>A0AC35GEP7</accession>
<protein>
    <submittedName>
        <fullName evidence="2">Uncharacterized protein</fullName>
    </submittedName>
</protein>
<proteinExistence type="predicted"/>
<dbReference type="WBParaSite" id="PS1159_v2.g4176.t1">
    <property type="protein sequence ID" value="PS1159_v2.g4176.t1"/>
    <property type="gene ID" value="PS1159_v2.g4176"/>
</dbReference>
<reference evidence="2" key="1">
    <citation type="submission" date="2022-11" db="UniProtKB">
        <authorList>
            <consortium name="WormBaseParasite"/>
        </authorList>
    </citation>
    <scope>IDENTIFICATION</scope>
</reference>
<name>A0AC35GEP7_9BILA</name>
<sequence>MLYKVVGGATVLIASLSILTQIILLPYLFSHTDNLKAIFKQRIQRFNVYAQQFDAQSARLQQLGKRSKRQLEVIRERCPPPYPGPPGPEGEAGADGEEGESGHDGVRGLDAQTQLEEIFNQCIECPPGKPGQPGPPGLPGFEGIPGDRGDPGIPGLDGIDGDPGFPGLPGKSGNPGTPGIPAPGGTGPPGDKGAPGADGAPGPQGKRGLRSYVIGAPGLEGKPGTPGYDGQEGKPGIRGEKGPPGEPGAPARFCPCPVELSLIKKTSHPKTSAKEPLPPSDAKAIAFSAPRLEVSEPLKVSEEPLTVVDGGHSHVSSNAIQPQFVADAFPQPKGKSSESDNSKPKIKNIAYDDMYPNGDKRKPDYDEVPDSEPHNGESTTISEDTKNGETKLHDGEMHNDSSDPSFSLQSDSTPEQQNVEETAPEETVQEEEVTEEPYKEPTTRRRILYVTKRPRLGIVQN</sequence>